<dbReference type="EMBL" id="CP073720">
    <property type="protein sequence ID" value="UWP80981.1"/>
    <property type="molecule type" value="Genomic_DNA"/>
</dbReference>
<accession>A0ABY5VYX7</accession>
<dbReference type="Proteomes" id="UP001059617">
    <property type="component" value="Chromosome"/>
</dbReference>
<organism evidence="1 2">
    <name type="scientific">Dactylosporangium fulvum</name>
    <dbReference type="NCBI Taxonomy" id="53359"/>
    <lineage>
        <taxon>Bacteria</taxon>
        <taxon>Bacillati</taxon>
        <taxon>Actinomycetota</taxon>
        <taxon>Actinomycetes</taxon>
        <taxon>Micromonosporales</taxon>
        <taxon>Micromonosporaceae</taxon>
        <taxon>Dactylosporangium</taxon>
    </lineage>
</organism>
<dbReference type="PANTHER" id="PTHR14136">
    <property type="entry name" value="BTB_POZ DOMAIN-CONTAINING PROTEIN KCTD9"/>
    <property type="match status" value="1"/>
</dbReference>
<reference evidence="1" key="2">
    <citation type="submission" date="2022-09" db="EMBL/GenBank/DDBJ databases">
        <title>Biosynthetic gene clusters of Dactylosporangioum fulvum.</title>
        <authorList>
            <person name="Caradec T."/>
        </authorList>
    </citation>
    <scope>NUCLEOTIDE SEQUENCE</scope>
    <source>
        <strain evidence="1">NRRL B-16292</strain>
    </source>
</reference>
<proteinExistence type="predicted"/>
<sequence length="215" mass="23317">MPAAQSLEDLAYAAYLQEHGEPLEPDGNYTEVHLSDVELEDVRAGHATFIESAFSGVVLGGGSLERSRFSDVWISRNRWVGLRLADTEWLDVSVLDSSLAGIEAYGSRLRRVVFQRCKIDTLNLRGSTIADVEFDGCDLTELDCGGATLTNVTFAGSTLRRARFTGAKLKKVDFRGARELDVAAGAESLRGAIVDDRQLLELAPVLAASLGIEVK</sequence>
<evidence type="ECO:0000313" key="1">
    <source>
        <dbReference type="EMBL" id="UWP80981.1"/>
    </source>
</evidence>
<keyword evidence="2" id="KW-1185">Reference proteome</keyword>
<dbReference type="Pfam" id="PF13599">
    <property type="entry name" value="Pentapeptide_4"/>
    <property type="match status" value="1"/>
</dbReference>
<dbReference type="RefSeq" id="WP_259858744.1">
    <property type="nucleotide sequence ID" value="NZ_BAAAST010000028.1"/>
</dbReference>
<dbReference type="SUPFAM" id="SSF141571">
    <property type="entry name" value="Pentapeptide repeat-like"/>
    <property type="match status" value="1"/>
</dbReference>
<dbReference type="PANTHER" id="PTHR14136:SF17">
    <property type="entry name" value="BTB_POZ DOMAIN-CONTAINING PROTEIN KCTD9"/>
    <property type="match status" value="1"/>
</dbReference>
<protein>
    <submittedName>
        <fullName evidence="1">Pentapeptide repeat-containing protein</fullName>
    </submittedName>
</protein>
<reference evidence="1" key="1">
    <citation type="submission" date="2021-04" db="EMBL/GenBank/DDBJ databases">
        <authorList>
            <person name="Hartkoorn R.C."/>
            <person name="Beaudoing E."/>
            <person name="Hot D."/>
        </authorList>
    </citation>
    <scope>NUCLEOTIDE SEQUENCE</scope>
    <source>
        <strain evidence="1">NRRL B-16292</strain>
    </source>
</reference>
<dbReference type="InterPro" id="IPR001646">
    <property type="entry name" value="5peptide_repeat"/>
</dbReference>
<evidence type="ECO:0000313" key="2">
    <source>
        <dbReference type="Proteomes" id="UP001059617"/>
    </source>
</evidence>
<dbReference type="Gene3D" id="2.160.20.80">
    <property type="entry name" value="E3 ubiquitin-protein ligase SopA"/>
    <property type="match status" value="1"/>
</dbReference>
<gene>
    <name evidence="1" type="ORF">Dfulv_38545</name>
</gene>
<name>A0ABY5VYX7_9ACTN</name>
<dbReference type="InterPro" id="IPR051082">
    <property type="entry name" value="Pentapeptide-BTB/POZ_domain"/>
</dbReference>